<comment type="subcellular location">
    <subcellularLocation>
        <location evidence="2">Cytoplasm</location>
    </subcellularLocation>
</comment>
<comment type="function">
    <text evidence="2">Functions as a ribosomal silencing factor. Interacts with ribosomal protein uL14 (rplN), blocking formation of intersubunit bridge B8. Prevents association of the 30S and 50S ribosomal subunits and the formation of functional ribosomes, thus repressing translation.</text>
</comment>
<name>A0A4R1KES9_9BACT</name>
<keyword evidence="2" id="KW-0963">Cytoplasm</keyword>
<dbReference type="GO" id="GO:0043023">
    <property type="term" value="F:ribosomal large subunit binding"/>
    <property type="evidence" value="ECO:0007669"/>
    <property type="project" value="TreeGrafter"/>
</dbReference>
<dbReference type="Gene3D" id="3.30.460.10">
    <property type="entry name" value="Beta Polymerase, domain 2"/>
    <property type="match status" value="1"/>
</dbReference>
<dbReference type="InterPro" id="IPR043519">
    <property type="entry name" value="NT_sf"/>
</dbReference>
<proteinExistence type="inferred from homology"/>
<dbReference type="Pfam" id="PF02410">
    <property type="entry name" value="RsfS"/>
    <property type="match status" value="1"/>
</dbReference>
<comment type="caution">
    <text evidence="3">The sequence shown here is derived from an EMBL/GenBank/DDBJ whole genome shotgun (WGS) entry which is preliminary data.</text>
</comment>
<comment type="similarity">
    <text evidence="1 2">Belongs to the Iojap/RsfS family.</text>
</comment>
<evidence type="ECO:0000313" key="4">
    <source>
        <dbReference type="Proteomes" id="UP000294614"/>
    </source>
</evidence>
<dbReference type="GO" id="GO:0042256">
    <property type="term" value="P:cytosolic ribosome assembly"/>
    <property type="evidence" value="ECO:0007669"/>
    <property type="project" value="UniProtKB-UniRule"/>
</dbReference>
<gene>
    <name evidence="2" type="primary">rsfS</name>
    <name evidence="3" type="ORF">C8D98_1140</name>
</gene>
<dbReference type="RefSeq" id="WP_132872800.1">
    <property type="nucleotide sequence ID" value="NZ_JAJUHT010000013.1"/>
</dbReference>
<reference evidence="3 4" key="1">
    <citation type="submission" date="2019-03" db="EMBL/GenBank/DDBJ databases">
        <title>Genomic Encyclopedia of Type Strains, Phase IV (KMG-IV): sequencing the most valuable type-strain genomes for metagenomic binning, comparative biology and taxonomic classification.</title>
        <authorList>
            <person name="Goeker M."/>
        </authorList>
    </citation>
    <scope>NUCLEOTIDE SEQUENCE [LARGE SCALE GENOMIC DNA]</scope>
    <source>
        <strain evidence="3 4">DSM 24984</strain>
    </source>
</reference>
<dbReference type="EMBL" id="SMGG01000003">
    <property type="protein sequence ID" value="TCK62610.1"/>
    <property type="molecule type" value="Genomic_DNA"/>
</dbReference>
<evidence type="ECO:0000256" key="1">
    <source>
        <dbReference type="ARBA" id="ARBA00010574"/>
    </source>
</evidence>
<evidence type="ECO:0000256" key="2">
    <source>
        <dbReference type="HAMAP-Rule" id="MF_01477"/>
    </source>
</evidence>
<accession>A0A4R1KES9</accession>
<dbReference type="InterPro" id="IPR004394">
    <property type="entry name" value="Iojap/RsfS/C7orf30"/>
</dbReference>
<dbReference type="AlphaFoldDB" id="A0A4R1KES9"/>
<sequence length="115" mass="13207">MTRTALLDSILKEMIDRKTENVVCYHIAPKSSIADYMVIGTATSEPHVNAIAEYVLEKMKENGTRPFAVEGQGRSRWICLDFGEVMVHLMCRDERQYYNLESIWGGCDKVEIPYE</sequence>
<organism evidence="3 4">
    <name type="scientific">Seleniivibrio woodruffii</name>
    <dbReference type="NCBI Taxonomy" id="1078050"/>
    <lineage>
        <taxon>Bacteria</taxon>
        <taxon>Pseudomonadati</taxon>
        <taxon>Deferribacterota</taxon>
        <taxon>Deferribacteres</taxon>
        <taxon>Deferribacterales</taxon>
        <taxon>Geovibrionaceae</taxon>
        <taxon>Seleniivibrio</taxon>
    </lineage>
</organism>
<evidence type="ECO:0000313" key="3">
    <source>
        <dbReference type="EMBL" id="TCK62610.1"/>
    </source>
</evidence>
<protein>
    <recommendedName>
        <fullName evidence="2">Ribosomal silencing factor RsfS</fullName>
    </recommendedName>
</protein>
<dbReference type="PANTHER" id="PTHR21043">
    <property type="entry name" value="IOJAP SUPERFAMILY ORTHOLOG"/>
    <property type="match status" value="1"/>
</dbReference>
<dbReference type="HAMAP" id="MF_01477">
    <property type="entry name" value="Iojap_RsfS"/>
    <property type="match status" value="1"/>
</dbReference>
<dbReference type="NCBIfam" id="TIGR00090">
    <property type="entry name" value="rsfS_iojap_ybeB"/>
    <property type="match status" value="1"/>
</dbReference>
<keyword evidence="2" id="KW-0678">Repressor</keyword>
<comment type="subunit">
    <text evidence="2">Interacts with ribosomal protein uL14 (rplN).</text>
</comment>
<dbReference type="Proteomes" id="UP000294614">
    <property type="component" value="Unassembled WGS sequence"/>
</dbReference>
<dbReference type="GO" id="GO:0005737">
    <property type="term" value="C:cytoplasm"/>
    <property type="evidence" value="ECO:0007669"/>
    <property type="project" value="UniProtKB-SubCell"/>
</dbReference>
<dbReference type="GO" id="GO:0090071">
    <property type="term" value="P:negative regulation of ribosome biogenesis"/>
    <property type="evidence" value="ECO:0007669"/>
    <property type="project" value="UniProtKB-UniRule"/>
</dbReference>
<dbReference type="GO" id="GO:0017148">
    <property type="term" value="P:negative regulation of translation"/>
    <property type="evidence" value="ECO:0007669"/>
    <property type="project" value="UniProtKB-UniRule"/>
</dbReference>
<keyword evidence="4" id="KW-1185">Reference proteome</keyword>
<dbReference type="PANTHER" id="PTHR21043:SF0">
    <property type="entry name" value="MITOCHONDRIAL ASSEMBLY OF RIBOSOMAL LARGE SUBUNIT PROTEIN 1"/>
    <property type="match status" value="1"/>
</dbReference>
<dbReference type="SUPFAM" id="SSF81301">
    <property type="entry name" value="Nucleotidyltransferase"/>
    <property type="match status" value="1"/>
</dbReference>
<dbReference type="OrthoDB" id="9793681at2"/>
<keyword evidence="2" id="KW-0810">Translation regulation</keyword>